<accession>N1PCL9</accession>
<dbReference type="PANTHER" id="PTHR36847:SF1">
    <property type="entry name" value="AMIDOLIGASE ENZYME"/>
    <property type="match status" value="1"/>
</dbReference>
<dbReference type="Proteomes" id="UP000016933">
    <property type="component" value="Unassembled WGS sequence"/>
</dbReference>
<keyword evidence="2" id="KW-1185">Reference proteome</keyword>
<dbReference type="Pfam" id="PF12224">
    <property type="entry name" value="Amidoligase_2"/>
    <property type="match status" value="1"/>
</dbReference>
<evidence type="ECO:0000313" key="1">
    <source>
        <dbReference type="EMBL" id="EME39744.1"/>
    </source>
</evidence>
<reference evidence="2" key="1">
    <citation type="journal article" date="2012" name="PLoS Genet.">
        <title>The genomes of the fungal plant pathogens Cladosporium fulvum and Dothistroma septosporum reveal adaptation to different hosts and lifestyles but also signatures of common ancestry.</title>
        <authorList>
            <person name="de Wit P.J.G.M."/>
            <person name="van der Burgt A."/>
            <person name="Oekmen B."/>
            <person name="Stergiopoulos I."/>
            <person name="Abd-Elsalam K.A."/>
            <person name="Aerts A.L."/>
            <person name="Bahkali A.H."/>
            <person name="Beenen H.G."/>
            <person name="Chettri P."/>
            <person name="Cox M.P."/>
            <person name="Datema E."/>
            <person name="de Vries R.P."/>
            <person name="Dhillon B."/>
            <person name="Ganley A.R."/>
            <person name="Griffiths S.A."/>
            <person name="Guo Y."/>
            <person name="Hamelin R.C."/>
            <person name="Henrissat B."/>
            <person name="Kabir M.S."/>
            <person name="Jashni M.K."/>
            <person name="Kema G."/>
            <person name="Klaubauf S."/>
            <person name="Lapidus A."/>
            <person name="Levasseur A."/>
            <person name="Lindquist E."/>
            <person name="Mehrabi R."/>
            <person name="Ohm R.A."/>
            <person name="Owen T.J."/>
            <person name="Salamov A."/>
            <person name="Schwelm A."/>
            <person name="Schijlen E."/>
            <person name="Sun H."/>
            <person name="van den Burg H.A."/>
            <person name="van Ham R.C.H.J."/>
            <person name="Zhang S."/>
            <person name="Goodwin S.B."/>
            <person name="Grigoriev I.V."/>
            <person name="Collemare J."/>
            <person name="Bradshaw R.E."/>
        </authorList>
    </citation>
    <scope>NUCLEOTIDE SEQUENCE [LARGE SCALE GENOMIC DNA]</scope>
    <source>
        <strain evidence="2">NZE10 / CBS 128990</strain>
    </source>
</reference>
<dbReference type="AlphaFoldDB" id="N1PCL9"/>
<dbReference type="EMBL" id="KB446544">
    <property type="protein sequence ID" value="EME39744.1"/>
    <property type="molecule type" value="Genomic_DNA"/>
</dbReference>
<dbReference type="OMA" id="VEECADY"/>
<name>N1PCL9_DOTSN</name>
<dbReference type="OrthoDB" id="412402at2759"/>
<proteinExistence type="predicted"/>
<dbReference type="PANTHER" id="PTHR36847">
    <property type="entry name" value="AMIDOLIGASE ENZYME"/>
    <property type="match status" value="1"/>
</dbReference>
<dbReference type="InterPro" id="IPR022025">
    <property type="entry name" value="Amidoligase_2"/>
</dbReference>
<dbReference type="HOGENOM" id="CLU_719662_0_0_1"/>
<gene>
    <name evidence="1" type="ORF">DOTSEDRAFT_37826</name>
</gene>
<sequence length="384" mass="43802">MDAPLIFGIELKFICVYTPDTLTNTQWQDTVSPAHAISYFLHDQGLNGLDTAPSEESTKWTLSNDDGKLTDTTSNLLPDTHVAKSIELASPIFRFDHPKCFIHIRQVLEMLEWGETKFDCHFIINETYGSHVHFACGHIKVPFEVAKRIYQMFLAHQYNTDSIHAYSRVYVPQRTRRDRVKPARCDVDDQVLAALFDWLSKVEECADYGLLYRSFELHVVGVHLDCHNAAVNFDNSYVHRDRAFHYARKSTKTTIELRQHLATGHIDVIQRYVKFVNYMITHCAQASEEGFIQTLLAAICPMYNFEKLCTAIDLPKEIVALLRLGQFQEPASKFSGLAPTRPYSIEGLLSQNDREYTMNITKTPEMSAPNATRSIAVDTTVSNL</sequence>
<reference evidence="1 2" key="2">
    <citation type="journal article" date="2012" name="PLoS Pathog.">
        <title>Diverse lifestyles and strategies of plant pathogenesis encoded in the genomes of eighteen Dothideomycetes fungi.</title>
        <authorList>
            <person name="Ohm R.A."/>
            <person name="Feau N."/>
            <person name="Henrissat B."/>
            <person name="Schoch C.L."/>
            <person name="Horwitz B.A."/>
            <person name="Barry K.W."/>
            <person name="Condon B.J."/>
            <person name="Copeland A.C."/>
            <person name="Dhillon B."/>
            <person name="Glaser F."/>
            <person name="Hesse C.N."/>
            <person name="Kosti I."/>
            <person name="LaButti K."/>
            <person name="Lindquist E.A."/>
            <person name="Lucas S."/>
            <person name="Salamov A.A."/>
            <person name="Bradshaw R.E."/>
            <person name="Ciuffetti L."/>
            <person name="Hamelin R.C."/>
            <person name="Kema G.H.J."/>
            <person name="Lawrence C."/>
            <person name="Scott J.A."/>
            <person name="Spatafora J.W."/>
            <person name="Turgeon B.G."/>
            <person name="de Wit P.J.G.M."/>
            <person name="Zhong S."/>
            <person name="Goodwin S.B."/>
            <person name="Grigoriev I.V."/>
        </authorList>
    </citation>
    <scope>NUCLEOTIDE SEQUENCE [LARGE SCALE GENOMIC DNA]</scope>
    <source>
        <strain evidence="2">NZE10 / CBS 128990</strain>
    </source>
</reference>
<organism evidence="1 2">
    <name type="scientific">Dothistroma septosporum (strain NZE10 / CBS 128990)</name>
    <name type="common">Red band needle blight fungus</name>
    <name type="synonym">Mycosphaerella pini</name>
    <dbReference type="NCBI Taxonomy" id="675120"/>
    <lineage>
        <taxon>Eukaryota</taxon>
        <taxon>Fungi</taxon>
        <taxon>Dikarya</taxon>
        <taxon>Ascomycota</taxon>
        <taxon>Pezizomycotina</taxon>
        <taxon>Dothideomycetes</taxon>
        <taxon>Dothideomycetidae</taxon>
        <taxon>Mycosphaerellales</taxon>
        <taxon>Mycosphaerellaceae</taxon>
        <taxon>Dothistroma</taxon>
    </lineage>
</organism>
<dbReference type="STRING" id="675120.N1PCL9"/>
<evidence type="ECO:0000313" key="2">
    <source>
        <dbReference type="Proteomes" id="UP000016933"/>
    </source>
</evidence>
<protein>
    <submittedName>
        <fullName evidence="1">Uncharacterized protein</fullName>
    </submittedName>
</protein>